<evidence type="ECO:0000256" key="3">
    <source>
        <dbReference type="ARBA" id="ARBA00022737"/>
    </source>
</evidence>
<feature type="repeat" description="WD" evidence="9">
    <location>
        <begin position="654"/>
        <end position="685"/>
    </location>
</feature>
<keyword evidence="7" id="KW-0472">Membrane</keyword>
<evidence type="ECO:0000256" key="5">
    <source>
        <dbReference type="ARBA" id="ARBA00023054"/>
    </source>
</evidence>
<dbReference type="PROSITE" id="PS50294">
    <property type="entry name" value="WD_REPEATS_REGION"/>
    <property type="match status" value="5"/>
</dbReference>
<dbReference type="InterPro" id="IPR036322">
    <property type="entry name" value="WD40_repeat_dom_sf"/>
</dbReference>
<feature type="repeat" description="WD" evidence="9">
    <location>
        <begin position="328"/>
        <end position="370"/>
    </location>
</feature>
<dbReference type="PROSITE" id="PS00678">
    <property type="entry name" value="WD_REPEATS_1"/>
    <property type="match status" value="3"/>
</dbReference>
<evidence type="ECO:0000313" key="12">
    <source>
        <dbReference type="EMBL" id="TEB39115.1"/>
    </source>
</evidence>
<dbReference type="GO" id="GO:0005741">
    <property type="term" value="C:mitochondrial outer membrane"/>
    <property type="evidence" value="ECO:0007669"/>
    <property type="project" value="UniProtKB-SubCell"/>
</dbReference>
<dbReference type="Gene3D" id="6.10.280.220">
    <property type="match status" value="1"/>
</dbReference>
<evidence type="ECO:0000256" key="2">
    <source>
        <dbReference type="ARBA" id="ARBA00022574"/>
    </source>
</evidence>
<dbReference type="OrthoDB" id="496at2759"/>
<keyword evidence="13" id="KW-1185">Reference proteome</keyword>
<dbReference type="Gene3D" id="2.130.10.10">
    <property type="entry name" value="YVTN repeat-like/Quinoprotein amine dehydrogenase"/>
    <property type="match status" value="2"/>
</dbReference>
<feature type="repeat" description="WD" evidence="9">
    <location>
        <begin position="459"/>
        <end position="498"/>
    </location>
</feature>
<keyword evidence="4" id="KW-1000">Mitochondrion outer membrane</keyword>
<dbReference type="AlphaFoldDB" id="A0A4Y7TY70"/>
<comment type="caution">
    <text evidence="12">The sequence shown here is derived from an EMBL/GenBank/DDBJ whole genome shotgun (WGS) entry which is preliminary data.</text>
</comment>
<evidence type="ECO:0000256" key="8">
    <source>
        <dbReference type="ARBA" id="ARBA00038415"/>
    </source>
</evidence>
<comment type="subcellular location">
    <subcellularLocation>
        <location evidence="1">Mitochondrion outer membrane</location>
        <topology evidence="1">Peripheral membrane protein</topology>
        <orientation evidence="1">Cytoplasmic side</orientation>
    </subcellularLocation>
</comment>
<sequence>MASKRTAKDIGSSTRTQQGPSKLEVVQNMFSFNHKKTDSTRILSDLAPTLMTPRSMNSMADQLSRPRTIGPRSSLDFATLGRAPLRFGLGSRRATSGDLQVLEATEELLEAEVPEPEGVASDVSLLRGFKATIPSSDQGRARRRQMRNVETPKLGLKKLGLTARGMLTEEEEHDNHSVGSEEDMVVISSNHKKKRGRESLSTAKRLGKEELSRQVSEILRDKENLHVRRSLVRGEIDEITHKIRALDDVRQNLEQDLLRLQEDDLELDDELEGVKERMRFEEAISSQQPGSSVDKSIHLPASSRRRKGPAFLPSEHSELPPGVAFMTLESHTTPITALDFSEPYGTLVSASEEDAQPRVWDLLTGTEVGRLRGHIGAVKCLQVEDSVCLTGGEDGNVRLWDLRKVEDDEEWGTARDRVPAIPEEDENDDGELVEKPNGIRYGGNTPELKETDGPCMRLLEGHSRAVTALYFEDECLVTGAADKTLRQWDLTTGQCVMTMDILWAISHPASSSAAYGDPYNMSSSFAAPASSSTYDMYDDFVGGVQFWGYGLVSGSGDGAVRMWDMRTGQAHRTLLGHTGPITCLQFDEMHIATGSLDKTLRLWDLRTGGVIETMHVDHPVTSLQFDTRKIVAAAGDNGAKIFNRTSSQQSVLLTNGHTKPVERLRYMDKYLVTGGRDATVKIWSL</sequence>
<keyword evidence="6" id="KW-0496">Mitochondrion</keyword>
<reference evidence="12 13" key="1">
    <citation type="journal article" date="2019" name="Nat. Ecol. Evol.">
        <title>Megaphylogeny resolves global patterns of mushroom evolution.</title>
        <authorList>
            <person name="Varga T."/>
            <person name="Krizsan K."/>
            <person name="Foldi C."/>
            <person name="Dima B."/>
            <person name="Sanchez-Garcia M."/>
            <person name="Sanchez-Ramirez S."/>
            <person name="Szollosi G.J."/>
            <person name="Szarkandi J.G."/>
            <person name="Papp V."/>
            <person name="Albert L."/>
            <person name="Andreopoulos W."/>
            <person name="Angelini C."/>
            <person name="Antonin V."/>
            <person name="Barry K.W."/>
            <person name="Bougher N.L."/>
            <person name="Buchanan P."/>
            <person name="Buyck B."/>
            <person name="Bense V."/>
            <person name="Catcheside P."/>
            <person name="Chovatia M."/>
            <person name="Cooper J."/>
            <person name="Damon W."/>
            <person name="Desjardin D."/>
            <person name="Finy P."/>
            <person name="Geml J."/>
            <person name="Haridas S."/>
            <person name="Hughes K."/>
            <person name="Justo A."/>
            <person name="Karasinski D."/>
            <person name="Kautmanova I."/>
            <person name="Kiss B."/>
            <person name="Kocsube S."/>
            <person name="Kotiranta H."/>
            <person name="LaButti K.M."/>
            <person name="Lechner B.E."/>
            <person name="Liimatainen K."/>
            <person name="Lipzen A."/>
            <person name="Lukacs Z."/>
            <person name="Mihaltcheva S."/>
            <person name="Morgado L.N."/>
            <person name="Niskanen T."/>
            <person name="Noordeloos M.E."/>
            <person name="Ohm R.A."/>
            <person name="Ortiz-Santana B."/>
            <person name="Ovrebo C."/>
            <person name="Racz N."/>
            <person name="Riley R."/>
            <person name="Savchenko A."/>
            <person name="Shiryaev A."/>
            <person name="Soop K."/>
            <person name="Spirin V."/>
            <person name="Szebenyi C."/>
            <person name="Tomsovsky M."/>
            <person name="Tulloss R.E."/>
            <person name="Uehling J."/>
            <person name="Grigoriev I.V."/>
            <person name="Vagvolgyi C."/>
            <person name="Papp T."/>
            <person name="Martin F.M."/>
            <person name="Miettinen O."/>
            <person name="Hibbett D.S."/>
            <person name="Nagy L.G."/>
        </authorList>
    </citation>
    <scope>NUCLEOTIDE SEQUENCE [LARGE SCALE GENOMIC DNA]</scope>
    <source>
        <strain evidence="12 13">FP101781</strain>
    </source>
</reference>
<feature type="repeat" description="WD" evidence="9">
    <location>
        <begin position="371"/>
        <end position="410"/>
    </location>
</feature>
<evidence type="ECO:0000256" key="11">
    <source>
        <dbReference type="SAM" id="MobiDB-lite"/>
    </source>
</evidence>
<gene>
    <name evidence="12" type="ORF">FA13DRAFT_1785377</name>
</gene>
<feature type="region of interest" description="Disordered" evidence="11">
    <location>
        <begin position="1"/>
        <end position="22"/>
    </location>
</feature>
<dbReference type="GO" id="GO:0016559">
    <property type="term" value="P:peroxisome fission"/>
    <property type="evidence" value="ECO:0007669"/>
    <property type="project" value="TreeGrafter"/>
</dbReference>
<comment type="similarity">
    <text evidence="8">Belongs to the WD repeat MDV1/CAF4 family.</text>
</comment>
<dbReference type="SMART" id="SM00320">
    <property type="entry name" value="WD40"/>
    <property type="match status" value="7"/>
</dbReference>
<dbReference type="EMBL" id="QPFP01000002">
    <property type="protein sequence ID" value="TEB39115.1"/>
    <property type="molecule type" value="Genomic_DNA"/>
</dbReference>
<feature type="coiled-coil region" evidence="10">
    <location>
        <begin position="208"/>
        <end position="270"/>
    </location>
</feature>
<dbReference type="Pfam" id="PF00400">
    <property type="entry name" value="WD40"/>
    <property type="match status" value="5"/>
</dbReference>
<keyword evidence="2 9" id="KW-0853">WD repeat</keyword>
<keyword evidence="5 10" id="KW-0175">Coiled coil</keyword>
<feature type="compositionally biased region" description="Polar residues" evidence="11">
    <location>
        <begin position="11"/>
        <end position="20"/>
    </location>
</feature>
<dbReference type="GO" id="GO:0000266">
    <property type="term" value="P:mitochondrial fission"/>
    <property type="evidence" value="ECO:0007669"/>
    <property type="project" value="TreeGrafter"/>
</dbReference>
<feature type="repeat" description="WD" evidence="9">
    <location>
        <begin position="551"/>
        <end position="573"/>
    </location>
</feature>
<dbReference type="STRING" id="71717.A0A4Y7TY70"/>
<evidence type="ECO:0000256" key="10">
    <source>
        <dbReference type="SAM" id="Coils"/>
    </source>
</evidence>
<dbReference type="InterPro" id="IPR001680">
    <property type="entry name" value="WD40_rpt"/>
</dbReference>
<feature type="repeat" description="WD" evidence="9">
    <location>
        <begin position="574"/>
        <end position="613"/>
    </location>
</feature>
<keyword evidence="3" id="KW-0677">Repeat</keyword>
<evidence type="ECO:0000256" key="6">
    <source>
        <dbReference type="ARBA" id="ARBA00023128"/>
    </source>
</evidence>
<evidence type="ECO:0000256" key="4">
    <source>
        <dbReference type="ARBA" id="ARBA00022787"/>
    </source>
</evidence>
<dbReference type="InterPro" id="IPR015943">
    <property type="entry name" value="WD40/YVTN_repeat-like_dom_sf"/>
</dbReference>
<dbReference type="PROSITE" id="PS50082">
    <property type="entry name" value="WD_REPEATS_2"/>
    <property type="match status" value="6"/>
</dbReference>
<dbReference type="SUPFAM" id="SSF50978">
    <property type="entry name" value="WD40 repeat-like"/>
    <property type="match status" value="1"/>
</dbReference>
<dbReference type="Proteomes" id="UP000298030">
    <property type="component" value="Unassembled WGS sequence"/>
</dbReference>
<dbReference type="PANTHER" id="PTHR19855:SF28">
    <property type="entry name" value="CCR4-ASSOCIATED FACTOR 4"/>
    <property type="match status" value="1"/>
</dbReference>
<accession>A0A4Y7TY70</accession>
<organism evidence="12 13">
    <name type="scientific">Coprinellus micaceus</name>
    <name type="common">Glistening ink-cap mushroom</name>
    <name type="synonym">Coprinus micaceus</name>
    <dbReference type="NCBI Taxonomy" id="71717"/>
    <lineage>
        <taxon>Eukaryota</taxon>
        <taxon>Fungi</taxon>
        <taxon>Dikarya</taxon>
        <taxon>Basidiomycota</taxon>
        <taxon>Agaricomycotina</taxon>
        <taxon>Agaricomycetes</taxon>
        <taxon>Agaricomycetidae</taxon>
        <taxon>Agaricales</taxon>
        <taxon>Agaricineae</taxon>
        <taxon>Psathyrellaceae</taxon>
        <taxon>Coprinellus</taxon>
    </lineage>
</organism>
<dbReference type="PANTHER" id="PTHR19855">
    <property type="entry name" value="WD40 REPEAT PROTEIN 12, 37"/>
    <property type="match status" value="1"/>
</dbReference>
<dbReference type="CDD" id="cd00200">
    <property type="entry name" value="WD40"/>
    <property type="match status" value="1"/>
</dbReference>
<dbReference type="InterPro" id="IPR019775">
    <property type="entry name" value="WD40_repeat_CS"/>
</dbReference>
<proteinExistence type="inferred from homology"/>
<dbReference type="InterPro" id="IPR020472">
    <property type="entry name" value="WD40_PAC1"/>
</dbReference>
<name>A0A4Y7TY70_COPMI</name>
<evidence type="ECO:0000256" key="9">
    <source>
        <dbReference type="PROSITE-ProRule" id="PRU00221"/>
    </source>
</evidence>
<dbReference type="PRINTS" id="PR00320">
    <property type="entry name" value="GPROTEINBRPT"/>
</dbReference>
<evidence type="ECO:0000256" key="7">
    <source>
        <dbReference type="ARBA" id="ARBA00023136"/>
    </source>
</evidence>
<evidence type="ECO:0000256" key="1">
    <source>
        <dbReference type="ARBA" id="ARBA00004570"/>
    </source>
</evidence>
<protein>
    <submittedName>
        <fullName evidence="12">Trp-Asp repeat-containing protein</fullName>
    </submittedName>
</protein>
<evidence type="ECO:0000313" key="13">
    <source>
        <dbReference type="Proteomes" id="UP000298030"/>
    </source>
</evidence>